<name>A0A0F9FCG8_9ZZZZ</name>
<evidence type="ECO:0000313" key="1">
    <source>
        <dbReference type="EMBL" id="KKL55010.1"/>
    </source>
</evidence>
<organism evidence="1">
    <name type="scientific">marine sediment metagenome</name>
    <dbReference type="NCBI Taxonomy" id="412755"/>
    <lineage>
        <taxon>unclassified sequences</taxon>
        <taxon>metagenomes</taxon>
        <taxon>ecological metagenomes</taxon>
    </lineage>
</organism>
<accession>A0A0F9FCG8</accession>
<comment type="caution">
    <text evidence="1">The sequence shown here is derived from an EMBL/GenBank/DDBJ whole genome shotgun (WGS) entry which is preliminary data.</text>
</comment>
<dbReference type="EMBL" id="LAZR01030993">
    <property type="protein sequence ID" value="KKL55010.1"/>
    <property type="molecule type" value="Genomic_DNA"/>
</dbReference>
<sequence length="60" mass="7133">MLKKKERPKKEYQINDYLVLKLENKATTIYVDGKQFIQCKFLLLNISSDKVMRWVQNAGL</sequence>
<proteinExistence type="predicted"/>
<gene>
    <name evidence="1" type="ORF">LCGC14_2259700</name>
</gene>
<reference evidence="1" key="1">
    <citation type="journal article" date="2015" name="Nature">
        <title>Complex archaea that bridge the gap between prokaryotes and eukaryotes.</title>
        <authorList>
            <person name="Spang A."/>
            <person name="Saw J.H."/>
            <person name="Jorgensen S.L."/>
            <person name="Zaremba-Niedzwiedzka K."/>
            <person name="Martijn J."/>
            <person name="Lind A.E."/>
            <person name="van Eijk R."/>
            <person name="Schleper C."/>
            <person name="Guy L."/>
            <person name="Ettema T.J."/>
        </authorList>
    </citation>
    <scope>NUCLEOTIDE SEQUENCE</scope>
</reference>
<protein>
    <submittedName>
        <fullName evidence="1">Uncharacterized protein</fullName>
    </submittedName>
</protein>
<dbReference type="AlphaFoldDB" id="A0A0F9FCG8"/>